<dbReference type="HOGENOM" id="CLU_096753_0_1_9"/>
<comment type="subcellular location">
    <subcellularLocation>
        <location evidence="1">Cell membrane</location>
    </subcellularLocation>
</comment>
<dbReference type="SUPFAM" id="SSF48695">
    <property type="entry name" value="Multiheme cytochromes"/>
    <property type="match status" value="1"/>
</dbReference>
<gene>
    <name evidence="13" type="ordered locus">Desdi_1518</name>
</gene>
<dbReference type="Gene3D" id="1.10.3820.10">
    <property type="entry name" value="Di-heme elbow motif domain"/>
    <property type="match status" value="1"/>
</dbReference>
<dbReference type="InterPro" id="IPR051174">
    <property type="entry name" value="Cytochrome_c-type_ET"/>
</dbReference>
<dbReference type="EC" id="1.10.2.-" evidence="13"/>
<proteinExistence type="inferred from homology"/>
<dbReference type="InterPro" id="IPR038266">
    <property type="entry name" value="NapC/NirT_cytc_sf"/>
</dbReference>
<organism evidence="13 14">
    <name type="scientific">Desulfitobacterium dichloroeliminans (strain LMG P-21439 / DCA1)</name>
    <dbReference type="NCBI Taxonomy" id="871963"/>
    <lineage>
        <taxon>Bacteria</taxon>
        <taxon>Bacillati</taxon>
        <taxon>Bacillota</taxon>
        <taxon>Clostridia</taxon>
        <taxon>Eubacteriales</taxon>
        <taxon>Desulfitobacteriaceae</taxon>
        <taxon>Desulfitobacterium</taxon>
    </lineage>
</organism>
<keyword evidence="5" id="KW-0349">Heme</keyword>
<evidence type="ECO:0000259" key="12">
    <source>
        <dbReference type="Pfam" id="PF03264"/>
    </source>
</evidence>
<evidence type="ECO:0000256" key="4">
    <source>
        <dbReference type="ARBA" id="ARBA00022475"/>
    </source>
</evidence>
<evidence type="ECO:0000313" key="14">
    <source>
        <dbReference type="Proteomes" id="UP000010797"/>
    </source>
</evidence>
<dbReference type="OrthoDB" id="9791652at2"/>
<evidence type="ECO:0000256" key="6">
    <source>
        <dbReference type="ARBA" id="ARBA00022692"/>
    </source>
</evidence>
<dbReference type="STRING" id="871963.Desdi_1518"/>
<evidence type="ECO:0000256" key="5">
    <source>
        <dbReference type="ARBA" id="ARBA00022617"/>
    </source>
</evidence>
<dbReference type="GO" id="GO:0046872">
    <property type="term" value="F:metal ion binding"/>
    <property type="evidence" value="ECO:0007669"/>
    <property type="project" value="UniProtKB-KW"/>
</dbReference>
<keyword evidence="7" id="KW-0479">Metal-binding</keyword>
<dbReference type="GO" id="GO:0009061">
    <property type="term" value="P:anaerobic respiration"/>
    <property type="evidence" value="ECO:0007669"/>
    <property type="project" value="TreeGrafter"/>
</dbReference>
<keyword evidence="6" id="KW-0812">Transmembrane</keyword>
<keyword evidence="10" id="KW-0408">Iron</keyword>
<keyword evidence="14" id="KW-1185">Reference proteome</keyword>
<dbReference type="InterPro" id="IPR005126">
    <property type="entry name" value="NapC/NirT_cyt_c_N"/>
</dbReference>
<evidence type="ECO:0000256" key="8">
    <source>
        <dbReference type="ARBA" id="ARBA00022982"/>
    </source>
</evidence>
<comment type="similarity">
    <text evidence="2">Belongs to the NapC/NirT/NrfH family.</text>
</comment>
<dbReference type="PANTHER" id="PTHR30333">
    <property type="entry name" value="CYTOCHROME C-TYPE PROTEIN"/>
    <property type="match status" value="1"/>
</dbReference>
<dbReference type="eggNOG" id="COG3005">
    <property type="taxonomic scope" value="Bacteria"/>
</dbReference>
<dbReference type="GO" id="GO:0005886">
    <property type="term" value="C:plasma membrane"/>
    <property type="evidence" value="ECO:0007669"/>
    <property type="project" value="UniProtKB-SubCell"/>
</dbReference>
<evidence type="ECO:0000256" key="2">
    <source>
        <dbReference type="ARBA" id="ARBA00007395"/>
    </source>
</evidence>
<keyword evidence="9" id="KW-1133">Transmembrane helix</keyword>
<dbReference type="Pfam" id="PF03264">
    <property type="entry name" value="Cytochrom_NNT"/>
    <property type="match status" value="1"/>
</dbReference>
<accession>L0F8Q3</accession>
<evidence type="ECO:0000256" key="9">
    <source>
        <dbReference type="ARBA" id="ARBA00022989"/>
    </source>
</evidence>
<dbReference type="Proteomes" id="UP000010797">
    <property type="component" value="Chromosome"/>
</dbReference>
<dbReference type="PANTHER" id="PTHR30333:SF1">
    <property type="entry name" value="CYTOCHROME C-TYPE PROTEIN NAPC"/>
    <property type="match status" value="1"/>
</dbReference>
<name>L0F8Q3_DESDL</name>
<dbReference type="AlphaFoldDB" id="L0F8Q3"/>
<dbReference type="GO" id="GO:0016491">
    <property type="term" value="F:oxidoreductase activity"/>
    <property type="evidence" value="ECO:0007669"/>
    <property type="project" value="UniProtKB-KW"/>
</dbReference>
<evidence type="ECO:0000256" key="10">
    <source>
        <dbReference type="ARBA" id="ARBA00023004"/>
    </source>
</evidence>
<sequence length="141" mass="15533">MKKLVLIVAILSLSFGLLLLTKHPALGLDGPVFCGSCHVMEEQVETYLHSAHRLGTKCGDCHVPHSLVPGAINKAYTGTKDFIGVLRDKDPYTIEVSPLGQDIIQENCLRCHGDLLHMVGDTKRDGGRFCFDCHRDTPHLN</sequence>
<evidence type="ECO:0000313" key="13">
    <source>
        <dbReference type="EMBL" id="AGA69011.1"/>
    </source>
</evidence>
<evidence type="ECO:0000256" key="1">
    <source>
        <dbReference type="ARBA" id="ARBA00004236"/>
    </source>
</evidence>
<dbReference type="InterPro" id="IPR036280">
    <property type="entry name" value="Multihaem_cyt_sf"/>
</dbReference>
<dbReference type="EMBL" id="CP003344">
    <property type="protein sequence ID" value="AGA69011.1"/>
    <property type="molecule type" value="Genomic_DNA"/>
</dbReference>
<keyword evidence="8" id="KW-0249">Electron transport</keyword>
<evidence type="ECO:0000256" key="3">
    <source>
        <dbReference type="ARBA" id="ARBA00022448"/>
    </source>
</evidence>
<dbReference type="RefSeq" id="WP_015262004.1">
    <property type="nucleotide sequence ID" value="NC_019903.1"/>
</dbReference>
<dbReference type="GO" id="GO:0009055">
    <property type="term" value="F:electron transfer activity"/>
    <property type="evidence" value="ECO:0007669"/>
    <property type="project" value="TreeGrafter"/>
</dbReference>
<keyword evidence="4" id="KW-1003">Cell membrane</keyword>
<keyword evidence="3" id="KW-0813">Transport</keyword>
<reference evidence="14" key="1">
    <citation type="submission" date="2012-02" db="EMBL/GenBank/DDBJ databases">
        <title>Complete sequence of Desulfitobacterium dichloroeliminans LMG P-21439.</title>
        <authorList>
            <person name="Lucas S."/>
            <person name="Han J."/>
            <person name="Lapidus A."/>
            <person name="Cheng J.-F."/>
            <person name="Goodwin L."/>
            <person name="Pitluck S."/>
            <person name="Peters L."/>
            <person name="Ovchinnikova G."/>
            <person name="Teshima H."/>
            <person name="Detter J.C."/>
            <person name="Han C."/>
            <person name="Tapia R."/>
            <person name="Land M."/>
            <person name="Hauser L."/>
            <person name="Kyrpides N."/>
            <person name="Ivanova N."/>
            <person name="Pagani I."/>
            <person name="Kruse T."/>
            <person name="de Vos W.M."/>
            <person name="Boon N."/>
            <person name="Smidt H."/>
            <person name="Woyke T."/>
        </authorList>
    </citation>
    <scope>NUCLEOTIDE SEQUENCE [LARGE SCALE GENOMIC DNA]</scope>
    <source>
        <strain evidence="14">LMG P-21439 / DCA1</strain>
    </source>
</reference>
<dbReference type="KEGG" id="ddl:Desdi_1518"/>
<feature type="domain" description="NapC/NirT cytochrome c N-terminal" evidence="12">
    <location>
        <begin position="21"/>
        <end position="86"/>
    </location>
</feature>
<evidence type="ECO:0000256" key="7">
    <source>
        <dbReference type="ARBA" id="ARBA00022723"/>
    </source>
</evidence>
<evidence type="ECO:0000256" key="11">
    <source>
        <dbReference type="ARBA" id="ARBA00023136"/>
    </source>
</evidence>
<protein>
    <submittedName>
        <fullName evidence="13">Nitrate/TMAO reductase, membrane-bound tetraheme cytochrome c subunit</fullName>
        <ecNumber evidence="13">1.10.2.-</ecNumber>
    </submittedName>
</protein>
<keyword evidence="13" id="KW-0560">Oxidoreductase</keyword>
<keyword evidence="11" id="KW-0472">Membrane</keyword>